<dbReference type="Pfam" id="PF24626">
    <property type="entry name" value="SH3_Tf2-1"/>
    <property type="match status" value="1"/>
</dbReference>
<dbReference type="EMBL" id="GEBQ01010492">
    <property type="protein sequence ID" value="JAT29485.1"/>
    <property type="molecule type" value="Transcribed_RNA"/>
</dbReference>
<name>A0A1B6M0P4_9HEMI</name>
<feature type="non-terminal residue" evidence="2">
    <location>
        <position position="1"/>
    </location>
</feature>
<dbReference type="InterPro" id="IPR056924">
    <property type="entry name" value="SH3_Tf2-1"/>
</dbReference>
<evidence type="ECO:0000259" key="1">
    <source>
        <dbReference type="Pfam" id="PF24626"/>
    </source>
</evidence>
<dbReference type="GO" id="GO:0003676">
    <property type="term" value="F:nucleic acid binding"/>
    <property type="evidence" value="ECO:0007669"/>
    <property type="project" value="InterPro"/>
</dbReference>
<dbReference type="PANTHER" id="PTHR37984:SF15">
    <property type="entry name" value="INTEGRASE CATALYTIC DOMAIN-CONTAINING PROTEIN"/>
    <property type="match status" value="1"/>
</dbReference>
<organism evidence="2">
    <name type="scientific">Graphocephala atropunctata</name>
    <dbReference type="NCBI Taxonomy" id="36148"/>
    <lineage>
        <taxon>Eukaryota</taxon>
        <taxon>Metazoa</taxon>
        <taxon>Ecdysozoa</taxon>
        <taxon>Arthropoda</taxon>
        <taxon>Hexapoda</taxon>
        <taxon>Insecta</taxon>
        <taxon>Pterygota</taxon>
        <taxon>Neoptera</taxon>
        <taxon>Paraneoptera</taxon>
        <taxon>Hemiptera</taxon>
        <taxon>Auchenorrhyncha</taxon>
        <taxon>Membracoidea</taxon>
        <taxon>Cicadellidae</taxon>
        <taxon>Cicadellinae</taxon>
        <taxon>Cicadellini</taxon>
        <taxon>Graphocephala</taxon>
    </lineage>
</organism>
<reference evidence="2" key="1">
    <citation type="submission" date="2015-11" db="EMBL/GenBank/DDBJ databases">
        <title>De novo transcriptome assembly of four potential Pierce s Disease insect vectors from Arizona vineyards.</title>
        <authorList>
            <person name="Tassone E.E."/>
        </authorList>
    </citation>
    <scope>NUCLEOTIDE SEQUENCE</scope>
</reference>
<feature type="domain" description="Tf2-1-like SH3-like" evidence="1">
    <location>
        <begin position="109"/>
        <end position="171"/>
    </location>
</feature>
<dbReference type="AlphaFoldDB" id="A0A1B6M0P4"/>
<dbReference type="PANTHER" id="PTHR37984">
    <property type="entry name" value="PROTEIN CBG26694"/>
    <property type="match status" value="1"/>
</dbReference>
<proteinExistence type="predicted"/>
<evidence type="ECO:0000313" key="2">
    <source>
        <dbReference type="EMBL" id="JAT29485.1"/>
    </source>
</evidence>
<dbReference type="InterPro" id="IPR050951">
    <property type="entry name" value="Retrovirus_Pol_polyprotein"/>
</dbReference>
<gene>
    <name evidence="2" type="ORF">g.2948</name>
</gene>
<accession>A0A1B6M0P4</accession>
<dbReference type="InterPro" id="IPR036397">
    <property type="entry name" value="RNaseH_sf"/>
</dbReference>
<protein>
    <recommendedName>
        <fullName evidence="1">Tf2-1-like SH3-like domain-containing protein</fullName>
    </recommendedName>
</protein>
<dbReference type="Gene3D" id="3.30.420.10">
    <property type="entry name" value="Ribonuclease H-like superfamily/Ribonuclease H"/>
    <property type="match status" value="1"/>
</dbReference>
<sequence>FVLAQMLSHYTSTNQKDWDLYVNLTCFSYNTAIQETTRHTPFFLMYGREARLPIDVSLRQDSTEDSDAERVLARVQRCRDDVQKIISQAQKKQKQRFDRTHRHVEYEPGDMVMIWTPIRKKGRSTKLLHRWYGPYQVESKLSDVNYQLQVNRRGMKLPYIDTVHVSRMKRYFARA</sequence>